<evidence type="ECO:0000313" key="2">
    <source>
        <dbReference type="Proteomes" id="UP000772151"/>
    </source>
</evidence>
<dbReference type="RefSeq" id="WP_303670045.1">
    <property type="nucleotide sequence ID" value="NZ_SVCA01000010.1"/>
</dbReference>
<dbReference type="AlphaFoldDB" id="A0A927WMH5"/>
<comment type="caution">
    <text evidence="1">The sequence shown here is derived from an EMBL/GenBank/DDBJ whole genome shotgun (WGS) entry which is preliminary data.</text>
</comment>
<organism evidence="1 2">
    <name type="scientific">Selenomonas ruminantium</name>
    <dbReference type="NCBI Taxonomy" id="971"/>
    <lineage>
        <taxon>Bacteria</taxon>
        <taxon>Bacillati</taxon>
        <taxon>Bacillota</taxon>
        <taxon>Negativicutes</taxon>
        <taxon>Selenomonadales</taxon>
        <taxon>Selenomonadaceae</taxon>
        <taxon>Selenomonas</taxon>
    </lineage>
</organism>
<dbReference type="Pfam" id="PF08780">
    <property type="entry name" value="NTase_sub_bind"/>
    <property type="match status" value="1"/>
</dbReference>
<protein>
    <recommendedName>
        <fullName evidence="3">Nucleotidyltransferase substrate binding protein, HI0074 family</fullName>
    </recommendedName>
</protein>
<evidence type="ECO:0008006" key="3">
    <source>
        <dbReference type="Google" id="ProtNLM"/>
    </source>
</evidence>
<dbReference type="EMBL" id="SVCA01000010">
    <property type="protein sequence ID" value="MBE6085912.1"/>
    <property type="molecule type" value="Genomic_DNA"/>
</dbReference>
<dbReference type="Proteomes" id="UP000772151">
    <property type="component" value="Unassembled WGS sequence"/>
</dbReference>
<proteinExistence type="predicted"/>
<dbReference type="SUPFAM" id="SSF81593">
    <property type="entry name" value="Nucleotidyltransferase substrate binding subunit/domain"/>
    <property type="match status" value="1"/>
</dbReference>
<dbReference type="Gene3D" id="1.20.120.330">
    <property type="entry name" value="Nucleotidyltransferases domain 2"/>
    <property type="match status" value="1"/>
</dbReference>
<reference evidence="1" key="1">
    <citation type="submission" date="2019-04" db="EMBL/GenBank/DDBJ databases">
        <title>Evolution of Biomass-Degrading Anaerobic Consortia Revealed by Metagenomics.</title>
        <authorList>
            <person name="Peng X."/>
        </authorList>
    </citation>
    <scope>NUCLEOTIDE SEQUENCE</scope>
    <source>
        <strain evidence="1">SIG242</strain>
    </source>
</reference>
<accession>A0A927WMH5</accession>
<dbReference type="InterPro" id="IPR010235">
    <property type="entry name" value="HepT"/>
</dbReference>
<sequence length="101" mass="11592">MKKYESFVRCLSVLEQAERNLATQNKIYYMEVITQFNLIFELAWKALKEMLNLYGVTEVATGSPRKIFTAAYKLGWLKNEKTGWICSSSEKAVDGCLLRIG</sequence>
<evidence type="ECO:0000313" key="1">
    <source>
        <dbReference type="EMBL" id="MBE6085912.1"/>
    </source>
</evidence>
<gene>
    <name evidence="1" type="ORF">E7203_10750</name>
</gene>
<name>A0A927WMH5_SELRU</name>